<evidence type="ECO:0000256" key="3">
    <source>
        <dbReference type="ARBA" id="ARBA00022777"/>
    </source>
</evidence>
<dbReference type="Proteomes" id="UP000240572">
    <property type="component" value="Unassembled WGS sequence"/>
</dbReference>
<accession>A0A2P8D3Z1</accession>
<keyword evidence="6" id="KW-1185">Reference proteome</keyword>
<dbReference type="InterPro" id="IPR022488">
    <property type="entry name" value="PPK2-related"/>
</dbReference>
<dbReference type="AlphaFoldDB" id="A0A2P8D3Z1"/>
<name>A0A2P8D3Z1_9BACT</name>
<dbReference type="PANTHER" id="PTHR34383:SF3">
    <property type="entry name" value="POLYPHOSPHATE:AMP PHOSPHOTRANSFERASE"/>
    <property type="match status" value="1"/>
</dbReference>
<evidence type="ECO:0000313" key="6">
    <source>
        <dbReference type="Proteomes" id="UP000240572"/>
    </source>
</evidence>
<dbReference type="Gene3D" id="3.40.50.300">
    <property type="entry name" value="P-loop containing nucleotide triphosphate hydrolases"/>
    <property type="match status" value="1"/>
</dbReference>
<dbReference type="OrthoDB" id="9775224at2"/>
<keyword evidence="3" id="KW-0418">Kinase</keyword>
<evidence type="ECO:0000256" key="1">
    <source>
        <dbReference type="ARBA" id="ARBA00009924"/>
    </source>
</evidence>
<organism evidence="5 6">
    <name type="scientific">Taibaiella chishuiensis</name>
    <dbReference type="NCBI Taxonomy" id="1434707"/>
    <lineage>
        <taxon>Bacteria</taxon>
        <taxon>Pseudomonadati</taxon>
        <taxon>Bacteroidota</taxon>
        <taxon>Chitinophagia</taxon>
        <taxon>Chitinophagales</taxon>
        <taxon>Chitinophagaceae</taxon>
        <taxon>Taibaiella</taxon>
    </lineage>
</organism>
<gene>
    <name evidence="5" type="ORF">B0I18_10416</name>
</gene>
<dbReference type="GO" id="GO:0006797">
    <property type="term" value="P:polyphosphate metabolic process"/>
    <property type="evidence" value="ECO:0007669"/>
    <property type="project" value="InterPro"/>
</dbReference>
<protein>
    <submittedName>
        <fullName evidence="5">Polyphosphate:AMP phosphotransferase</fullName>
    </submittedName>
</protein>
<dbReference type="GO" id="GO:0008976">
    <property type="term" value="F:polyphosphate kinase activity"/>
    <property type="evidence" value="ECO:0007669"/>
    <property type="project" value="InterPro"/>
</dbReference>
<dbReference type="InterPro" id="IPR027417">
    <property type="entry name" value="P-loop_NTPase"/>
</dbReference>
<dbReference type="PIRSF" id="PIRSF028756">
    <property type="entry name" value="PPK2_prd"/>
    <property type="match status" value="1"/>
</dbReference>
<comment type="similarity">
    <text evidence="1">Belongs to the polyphosphate kinase 2 (PPK2) family. Class I subfamily.</text>
</comment>
<reference evidence="5 6" key="1">
    <citation type="submission" date="2018-03" db="EMBL/GenBank/DDBJ databases">
        <title>Genomic Encyclopedia of Type Strains, Phase III (KMG-III): the genomes of soil and plant-associated and newly described type strains.</title>
        <authorList>
            <person name="Whitman W."/>
        </authorList>
    </citation>
    <scope>NUCLEOTIDE SEQUENCE [LARGE SCALE GENOMIC DNA]</scope>
    <source>
        <strain evidence="5 6">CGMCC 1.12700</strain>
    </source>
</reference>
<dbReference type="InterPro" id="IPR016898">
    <property type="entry name" value="Polyphosphate_phosphotransfera"/>
</dbReference>
<keyword evidence="2 5" id="KW-0808">Transferase</keyword>
<feature type="domain" description="Polyphosphate kinase-2-related" evidence="4">
    <location>
        <begin position="31"/>
        <end position="252"/>
    </location>
</feature>
<dbReference type="Pfam" id="PF03976">
    <property type="entry name" value="PPK2"/>
    <property type="match status" value="1"/>
</dbReference>
<dbReference type="SUPFAM" id="SSF52540">
    <property type="entry name" value="P-loop containing nucleoside triphosphate hydrolases"/>
    <property type="match status" value="1"/>
</dbReference>
<dbReference type="RefSeq" id="WP_106523003.1">
    <property type="nucleotide sequence ID" value="NZ_PYGD01000004.1"/>
</dbReference>
<dbReference type="EMBL" id="PYGD01000004">
    <property type="protein sequence ID" value="PSK91922.1"/>
    <property type="molecule type" value="Genomic_DNA"/>
</dbReference>
<comment type="caution">
    <text evidence="5">The sequence shown here is derived from an EMBL/GenBank/DDBJ whole genome shotgun (WGS) entry which is preliminary data.</text>
</comment>
<evidence type="ECO:0000313" key="5">
    <source>
        <dbReference type="EMBL" id="PSK91922.1"/>
    </source>
</evidence>
<dbReference type="PANTHER" id="PTHR34383">
    <property type="entry name" value="POLYPHOSPHATE:AMP PHOSPHOTRANSFERASE-RELATED"/>
    <property type="match status" value="1"/>
</dbReference>
<sequence length="262" mass="30707">MAKAKTKTKVKSRVPAGYDLSKIDTRAPKELDKDEIKKKTLAIVQELDELQNLLYAESKHSILVVIQGMDAAGKDGLIRDVFGQMNPQGVKVSSFKVPTAEETAHDFLWRIHKQAPEKGIIQVFNRSHYEDILVTRVHGTCDDHTALERMKAIEDFEQLLSRHNHTQILKLYLHISHKEQQQRLQERIHIPRKMWKYNESDFKESERWDDYRKYYEEAFEGCSSIPWHIIPSDQNWYKSYQVATLLRDTLKGLKMNYPGLKK</sequence>
<proteinExistence type="inferred from homology"/>
<dbReference type="InterPro" id="IPR022300">
    <property type="entry name" value="PPK2-rel_1"/>
</dbReference>
<evidence type="ECO:0000259" key="4">
    <source>
        <dbReference type="Pfam" id="PF03976"/>
    </source>
</evidence>
<evidence type="ECO:0000256" key="2">
    <source>
        <dbReference type="ARBA" id="ARBA00022679"/>
    </source>
</evidence>
<dbReference type="NCBIfam" id="TIGR03709">
    <property type="entry name" value="PPK2_rel_1"/>
    <property type="match status" value="1"/>
</dbReference>